<proteinExistence type="predicted"/>
<accession>A0A0A9ARZ6</accession>
<reference evidence="1" key="2">
    <citation type="journal article" date="2015" name="Data Brief">
        <title>Shoot transcriptome of the giant reed, Arundo donax.</title>
        <authorList>
            <person name="Barrero R.A."/>
            <person name="Guerrero F.D."/>
            <person name="Moolhuijzen P."/>
            <person name="Goolsby J.A."/>
            <person name="Tidwell J."/>
            <person name="Bellgard S.E."/>
            <person name="Bellgard M.I."/>
        </authorList>
    </citation>
    <scope>NUCLEOTIDE SEQUENCE</scope>
    <source>
        <tissue evidence="1">Shoot tissue taken approximately 20 cm above the soil surface</tissue>
    </source>
</reference>
<sequence length="30" mass="3439">MQTYTTSNQMTANITPSQLDSNKTRWITCC</sequence>
<name>A0A0A9ARZ6_ARUDO</name>
<reference evidence="1" key="1">
    <citation type="submission" date="2014-09" db="EMBL/GenBank/DDBJ databases">
        <authorList>
            <person name="Magalhaes I.L.F."/>
            <person name="Oliveira U."/>
            <person name="Santos F.R."/>
            <person name="Vidigal T.H.D.A."/>
            <person name="Brescovit A.D."/>
            <person name="Santos A.J."/>
        </authorList>
    </citation>
    <scope>NUCLEOTIDE SEQUENCE</scope>
    <source>
        <tissue evidence="1">Shoot tissue taken approximately 20 cm above the soil surface</tissue>
    </source>
</reference>
<dbReference type="EMBL" id="GBRH01246230">
    <property type="protein sequence ID" value="JAD51665.1"/>
    <property type="molecule type" value="Transcribed_RNA"/>
</dbReference>
<protein>
    <submittedName>
        <fullName evidence="1">Uncharacterized protein</fullName>
    </submittedName>
</protein>
<evidence type="ECO:0000313" key="1">
    <source>
        <dbReference type="EMBL" id="JAD51665.1"/>
    </source>
</evidence>
<organism evidence="1">
    <name type="scientific">Arundo donax</name>
    <name type="common">Giant reed</name>
    <name type="synonym">Donax arundinaceus</name>
    <dbReference type="NCBI Taxonomy" id="35708"/>
    <lineage>
        <taxon>Eukaryota</taxon>
        <taxon>Viridiplantae</taxon>
        <taxon>Streptophyta</taxon>
        <taxon>Embryophyta</taxon>
        <taxon>Tracheophyta</taxon>
        <taxon>Spermatophyta</taxon>
        <taxon>Magnoliopsida</taxon>
        <taxon>Liliopsida</taxon>
        <taxon>Poales</taxon>
        <taxon>Poaceae</taxon>
        <taxon>PACMAD clade</taxon>
        <taxon>Arundinoideae</taxon>
        <taxon>Arundineae</taxon>
        <taxon>Arundo</taxon>
    </lineage>
</organism>
<dbReference type="AlphaFoldDB" id="A0A0A9ARZ6"/>